<proteinExistence type="predicted"/>
<reference evidence="8 9" key="1">
    <citation type="submission" date="2024-01" db="EMBL/GenBank/DDBJ databases">
        <title>Genome assemblies of Stephania.</title>
        <authorList>
            <person name="Yang L."/>
        </authorList>
    </citation>
    <scope>NUCLEOTIDE SEQUENCE [LARGE SCALE GENOMIC DNA]</scope>
    <source>
        <strain evidence="8">JXDWG</strain>
        <tissue evidence="8">Leaf</tissue>
    </source>
</reference>
<accession>A0AAP0K9Q6</accession>
<feature type="compositionally biased region" description="Basic and acidic residues" evidence="5">
    <location>
        <begin position="151"/>
        <end position="161"/>
    </location>
</feature>
<evidence type="ECO:0000313" key="8">
    <source>
        <dbReference type="EMBL" id="KAK9147693.1"/>
    </source>
</evidence>
<dbReference type="AlphaFoldDB" id="A0AAP0K9Q6"/>
<dbReference type="PANTHER" id="PTHR21576">
    <property type="entry name" value="UNCHARACTERIZED NODULIN-LIKE PROTEIN"/>
    <property type="match status" value="1"/>
</dbReference>
<keyword evidence="2 6" id="KW-0812">Transmembrane</keyword>
<evidence type="ECO:0000256" key="6">
    <source>
        <dbReference type="SAM" id="Phobius"/>
    </source>
</evidence>
<organism evidence="8 9">
    <name type="scientific">Stephania cephalantha</name>
    <dbReference type="NCBI Taxonomy" id="152367"/>
    <lineage>
        <taxon>Eukaryota</taxon>
        <taxon>Viridiplantae</taxon>
        <taxon>Streptophyta</taxon>
        <taxon>Embryophyta</taxon>
        <taxon>Tracheophyta</taxon>
        <taxon>Spermatophyta</taxon>
        <taxon>Magnoliopsida</taxon>
        <taxon>Ranunculales</taxon>
        <taxon>Menispermaceae</taxon>
        <taxon>Menispermoideae</taxon>
        <taxon>Cissampelideae</taxon>
        <taxon>Stephania</taxon>
    </lineage>
</organism>
<evidence type="ECO:0000256" key="3">
    <source>
        <dbReference type="ARBA" id="ARBA00022989"/>
    </source>
</evidence>
<evidence type="ECO:0000256" key="5">
    <source>
        <dbReference type="SAM" id="MobiDB-lite"/>
    </source>
</evidence>
<name>A0AAP0K9Q6_9MAGN</name>
<dbReference type="InterPro" id="IPR010658">
    <property type="entry name" value="Nodulin-like"/>
</dbReference>
<evidence type="ECO:0000313" key="9">
    <source>
        <dbReference type="Proteomes" id="UP001419268"/>
    </source>
</evidence>
<dbReference type="EMBL" id="JBBNAG010000003">
    <property type="protein sequence ID" value="KAK9147693.1"/>
    <property type="molecule type" value="Genomic_DNA"/>
</dbReference>
<keyword evidence="9" id="KW-1185">Reference proteome</keyword>
<dbReference type="GO" id="GO:0016020">
    <property type="term" value="C:membrane"/>
    <property type="evidence" value="ECO:0007669"/>
    <property type="project" value="UniProtKB-SubCell"/>
</dbReference>
<feature type="transmembrane region" description="Helical" evidence="6">
    <location>
        <begin position="12"/>
        <end position="34"/>
    </location>
</feature>
<evidence type="ECO:0000256" key="1">
    <source>
        <dbReference type="ARBA" id="ARBA00004141"/>
    </source>
</evidence>
<keyword evidence="3 6" id="KW-1133">Transmembrane helix</keyword>
<dbReference type="PANTHER" id="PTHR21576:SF167">
    <property type="entry name" value="OS09G0536700 PROTEIN"/>
    <property type="match status" value="1"/>
</dbReference>
<feature type="transmembrane region" description="Helical" evidence="6">
    <location>
        <begin position="40"/>
        <end position="59"/>
    </location>
</feature>
<evidence type="ECO:0000256" key="2">
    <source>
        <dbReference type="ARBA" id="ARBA00022692"/>
    </source>
</evidence>
<evidence type="ECO:0000256" key="4">
    <source>
        <dbReference type="ARBA" id="ARBA00023136"/>
    </source>
</evidence>
<sequence length="182" mass="19059">MRNFEKNRGPVSGILKGYVGLTTTIFTDLCSALFSNSPSSFLLMLAIVPAVVIAVVVFLREVPETAAAACAQDGQVSHASVSDWSGYRLATGAITSSHLMTGVRTAALVQRRASKETGAGAHGRAASGNERDGALIVATVGEPPLHRRRADGRLAARRAEVARPCGETTSSGTVHQDADEEQ</sequence>
<comment type="caution">
    <text evidence="8">The sequence shown here is derived from an EMBL/GenBank/DDBJ whole genome shotgun (WGS) entry which is preliminary data.</text>
</comment>
<evidence type="ECO:0000259" key="7">
    <source>
        <dbReference type="Pfam" id="PF06813"/>
    </source>
</evidence>
<comment type="subcellular location">
    <subcellularLocation>
        <location evidence="1">Membrane</location>
        <topology evidence="1">Multi-pass membrane protein</topology>
    </subcellularLocation>
</comment>
<keyword evidence="4 6" id="KW-0472">Membrane</keyword>
<feature type="region of interest" description="Disordered" evidence="5">
    <location>
        <begin position="147"/>
        <end position="182"/>
    </location>
</feature>
<feature type="domain" description="Nodulin-like" evidence="7">
    <location>
        <begin position="1"/>
        <end position="72"/>
    </location>
</feature>
<dbReference type="Proteomes" id="UP001419268">
    <property type="component" value="Unassembled WGS sequence"/>
</dbReference>
<dbReference type="Pfam" id="PF06813">
    <property type="entry name" value="Nodulin-like"/>
    <property type="match status" value="1"/>
</dbReference>
<gene>
    <name evidence="8" type="ORF">Scep_006450</name>
</gene>
<protein>
    <recommendedName>
        <fullName evidence="7">Nodulin-like domain-containing protein</fullName>
    </recommendedName>
</protein>